<dbReference type="EMBL" id="CM046394">
    <property type="protein sequence ID" value="KAI8547230.1"/>
    <property type="molecule type" value="Genomic_DNA"/>
</dbReference>
<evidence type="ECO:0000313" key="2">
    <source>
        <dbReference type="Proteomes" id="UP001062846"/>
    </source>
</evidence>
<organism evidence="1 2">
    <name type="scientific">Rhododendron molle</name>
    <name type="common">Chinese azalea</name>
    <name type="synonym">Azalea mollis</name>
    <dbReference type="NCBI Taxonomy" id="49168"/>
    <lineage>
        <taxon>Eukaryota</taxon>
        <taxon>Viridiplantae</taxon>
        <taxon>Streptophyta</taxon>
        <taxon>Embryophyta</taxon>
        <taxon>Tracheophyta</taxon>
        <taxon>Spermatophyta</taxon>
        <taxon>Magnoliopsida</taxon>
        <taxon>eudicotyledons</taxon>
        <taxon>Gunneridae</taxon>
        <taxon>Pentapetalae</taxon>
        <taxon>asterids</taxon>
        <taxon>Ericales</taxon>
        <taxon>Ericaceae</taxon>
        <taxon>Ericoideae</taxon>
        <taxon>Rhodoreae</taxon>
        <taxon>Rhododendron</taxon>
    </lineage>
</organism>
<proteinExistence type="predicted"/>
<sequence length="1023" mass="113844">MVPNRPSISHSMKRPSSPSLQLLAAVTSVESSAVMSSRRPAYRGIQYQIRRGVSDQSYSSSRGQFVTGDSQFQSVSDANRGFRPVEDAPNFHNQYWPCNPPPHFYPPPYSYPPPPPPFNTPPSSNPHLPPFNRGFRPPQQFWPRPPKPLDYRNWEYPKLRPPPHCERFKVLSYNILADYLANNHRSKLYFHIPPKMLEWEWRKRNIIFELGLWSADILCFQMRTGAPVDGCAIFWRVSSVADFHESSKSGKVGDCCMIDSEIHVRFKLLHEECIEFNKLGLRDNVAQICVLELLNQNNTKDMPALPSRVHIERVAQPTSGCRKKELKDGDAKVGLGYLSAKFVNDSLFVFNFTVDENSCLDTLFWTHGRSQMDYAAFGNVLGLTQRIEQMHTRSHLSLVWLSWWLLVVVWWQQSGWYGCSGSEDSGLVVVLGGNMGFGGRAFCGSGSLTGSNKVVICNIHVLYNPRRGEIKLGQIRVLLDRAHAVSKLWDDAPVVLSGDFNCTPKADSFSSLYQSPLYNYIAEQKLNLSDLPRDKLSGQASAEIRPPMQVSLGIRAQQADSRGGALLAVDPRELSQSGSPLVVQQQSRPERNSVNLPSINSLSQPQCVRTGLNLYASNPNSGRCGNEEVDGCKDETPDGGLRESLCSSQNNVGVFVEQMKKTHSENICSNSIGTELIKETRQNTLDGCNNVFHSLVSIGGLKDSAISPRNEGKVSGALRNDGYEFTSVDSCHEDLTEAEHEKQMQAPINAQFDSFIEQSKPILQTENRISNCEKSKLSSLSSNDNTDAITDPTPSGISSTEISSSSTVEVSATGSSESFSSLLDAKDKDNPSNFSKVNVSRELTSTDYMIGGKMENLPLEDLPETDDRDKVFDEDSTKFLSELYDGNESFPSNISHAVRSDLVESDESFKKTEPDNALNFRYDPSAWTPMEIETATGNADCTLVEHPLKLRSTYAEVEDCSGTRDSNGEPLVTSYNRCFLGTVDYIWRSEGLQTVGVLAPIPKHAMQWTPGFPTKGRVIVEDV</sequence>
<dbReference type="Proteomes" id="UP001062846">
    <property type="component" value="Chromosome 7"/>
</dbReference>
<gene>
    <name evidence="1" type="ORF">RHMOL_Rhmol07G0179100</name>
</gene>
<evidence type="ECO:0000313" key="1">
    <source>
        <dbReference type="EMBL" id="KAI8547230.1"/>
    </source>
</evidence>
<keyword evidence="2" id="KW-1185">Reference proteome</keyword>
<name>A0ACC0N239_RHOML</name>
<protein>
    <submittedName>
        <fullName evidence="1">Uncharacterized protein</fullName>
    </submittedName>
</protein>
<accession>A0ACC0N239</accession>
<reference evidence="1" key="1">
    <citation type="submission" date="2022-02" db="EMBL/GenBank/DDBJ databases">
        <title>Plant Genome Project.</title>
        <authorList>
            <person name="Zhang R.-G."/>
        </authorList>
    </citation>
    <scope>NUCLEOTIDE SEQUENCE</scope>
    <source>
        <strain evidence="1">AT1</strain>
    </source>
</reference>
<comment type="caution">
    <text evidence="1">The sequence shown here is derived from an EMBL/GenBank/DDBJ whole genome shotgun (WGS) entry which is preliminary data.</text>
</comment>